<dbReference type="InterPro" id="IPR008978">
    <property type="entry name" value="HSP20-like_chaperone"/>
</dbReference>
<evidence type="ECO:0000259" key="17">
    <source>
        <dbReference type="PROSITE" id="PS50255"/>
    </source>
</evidence>
<dbReference type="AlphaFoldDB" id="A0A8D0PCR1"/>
<keyword evidence="8" id="KW-0274">FAD</keyword>
<dbReference type="PANTHER" id="PTHR46237:SF1">
    <property type="entry name" value="CYTOCHROME B5 REDUCTASE 4"/>
    <property type="match status" value="1"/>
</dbReference>
<dbReference type="InterPro" id="IPR037908">
    <property type="entry name" value="p23_NCB5OR"/>
</dbReference>
<comment type="catalytic activity">
    <reaction evidence="14">
        <text>2 Fe(III)-[cytochrome b5] + NADH = 2 Fe(II)-[cytochrome b5] + NAD(+) + H(+)</text>
        <dbReference type="Rhea" id="RHEA:46680"/>
        <dbReference type="Rhea" id="RHEA-COMP:10438"/>
        <dbReference type="Rhea" id="RHEA-COMP:10439"/>
        <dbReference type="ChEBI" id="CHEBI:15378"/>
        <dbReference type="ChEBI" id="CHEBI:29033"/>
        <dbReference type="ChEBI" id="CHEBI:29034"/>
        <dbReference type="ChEBI" id="CHEBI:57540"/>
        <dbReference type="ChEBI" id="CHEBI:57945"/>
        <dbReference type="EC" id="1.6.2.2"/>
    </reaction>
</comment>
<evidence type="ECO:0000256" key="10">
    <source>
        <dbReference type="ARBA" id="ARBA00023004"/>
    </source>
</evidence>
<dbReference type="InterPro" id="IPR008333">
    <property type="entry name" value="Cbr1-like_FAD-bd_dom"/>
</dbReference>
<evidence type="ECO:0000256" key="11">
    <source>
        <dbReference type="ARBA" id="ARBA00023027"/>
    </source>
</evidence>
<keyword evidence="5 15" id="KW-0349">Heme</keyword>
<evidence type="ECO:0000256" key="14">
    <source>
        <dbReference type="ARBA" id="ARBA00047682"/>
    </source>
</evidence>
<dbReference type="SMART" id="SM01117">
    <property type="entry name" value="Cyt-b5"/>
    <property type="match status" value="1"/>
</dbReference>
<feature type="region of interest" description="Disordered" evidence="16">
    <location>
        <begin position="1"/>
        <end position="45"/>
    </location>
</feature>
<evidence type="ECO:0000256" key="9">
    <source>
        <dbReference type="ARBA" id="ARBA00023002"/>
    </source>
</evidence>
<feature type="domain" description="CS" evidence="18">
    <location>
        <begin position="182"/>
        <end position="273"/>
    </location>
</feature>
<dbReference type="FunFam" id="3.40.50.80:FF:000021">
    <property type="entry name" value="Cytochrome b5 reductase 4"/>
    <property type="match status" value="1"/>
</dbReference>
<dbReference type="PRINTS" id="PR00363">
    <property type="entry name" value="CYTOCHROMEB5"/>
</dbReference>
<dbReference type="FunFam" id="2.60.40.790:FF:000019">
    <property type="entry name" value="cytochrome b5 reductase 4 isoform X1"/>
    <property type="match status" value="1"/>
</dbReference>
<comment type="cofactor">
    <cofactor evidence="1">
        <name>FAD</name>
        <dbReference type="ChEBI" id="CHEBI:57692"/>
    </cofactor>
</comment>
<dbReference type="Pfam" id="PF04969">
    <property type="entry name" value="CS"/>
    <property type="match status" value="1"/>
</dbReference>
<evidence type="ECO:0000256" key="8">
    <source>
        <dbReference type="ARBA" id="ARBA00022827"/>
    </source>
</evidence>
<dbReference type="Pfam" id="PF00175">
    <property type="entry name" value="NAD_binding_1"/>
    <property type="match status" value="1"/>
</dbReference>
<evidence type="ECO:0000256" key="13">
    <source>
        <dbReference type="ARBA" id="ARBA00031842"/>
    </source>
</evidence>
<keyword evidence="10 15" id="KW-0408">Iron</keyword>
<keyword evidence="7 15" id="KW-0479">Metal-binding</keyword>
<dbReference type="Gene3D" id="3.40.50.80">
    <property type="entry name" value="Nucleotide-binding domain of ferredoxin-NADP reductase (FNR) module"/>
    <property type="match status" value="1"/>
</dbReference>
<dbReference type="InterPro" id="IPR036400">
    <property type="entry name" value="Cyt_B5-like_heme/steroid_sf"/>
</dbReference>
<evidence type="ECO:0000256" key="15">
    <source>
        <dbReference type="RuleBase" id="RU362121"/>
    </source>
</evidence>
<gene>
    <name evidence="19" type="primary">CYB5R4</name>
</gene>
<dbReference type="PROSITE" id="PS50255">
    <property type="entry name" value="CYTOCHROME_B5_2"/>
    <property type="match status" value="1"/>
</dbReference>
<dbReference type="Ensembl" id="ENSSSCT00015078506.1">
    <property type="protein sequence ID" value="ENSSSCP00015031668.1"/>
    <property type="gene ID" value="ENSSSCG00015058451.1"/>
</dbReference>
<dbReference type="InterPro" id="IPR018506">
    <property type="entry name" value="Cyt_B5_heme-BS"/>
</dbReference>
<dbReference type="Pfam" id="PF00970">
    <property type="entry name" value="FAD_binding_6"/>
    <property type="match status" value="1"/>
</dbReference>
<evidence type="ECO:0000313" key="20">
    <source>
        <dbReference type="Proteomes" id="UP000694726"/>
    </source>
</evidence>
<dbReference type="FunFam" id="3.10.120.10:FF:000001">
    <property type="entry name" value="Cytochrome b5 reductase 4"/>
    <property type="match status" value="1"/>
</dbReference>
<evidence type="ECO:0000256" key="3">
    <source>
        <dbReference type="ARBA" id="ARBA00012011"/>
    </source>
</evidence>
<dbReference type="SUPFAM" id="SSF52343">
    <property type="entry name" value="Ferredoxin reductase-like, C-terminal NADP-linked domain"/>
    <property type="match status" value="1"/>
</dbReference>
<evidence type="ECO:0000256" key="12">
    <source>
        <dbReference type="ARBA" id="ARBA00030883"/>
    </source>
</evidence>
<dbReference type="InterPro" id="IPR001433">
    <property type="entry name" value="OxRdtase_FAD/NAD-bd"/>
</dbReference>
<evidence type="ECO:0000256" key="6">
    <source>
        <dbReference type="ARBA" id="ARBA00022630"/>
    </source>
</evidence>
<dbReference type="Pfam" id="PF00173">
    <property type="entry name" value="Cyt-b5"/>
    <property type="match status" value="1"/>
</dbReference>
<dbReference type="CDD" id="cd06490">
    <property type="entry name" value="p23_NCB5OR"/>
    <property type="match status" value="1"/>
</dbReference>
<dbReference type="PANTHER" id="PTHR46237">
    <property type="entry name" value="CYTOCHROME B5 REDUCTASE 4 FAMILY MEMBER"/>
    <property type="match status" value="1"/>
</dbReference>
<dbReference type="InterPro" id="IPR017938">
    <property type="entry name" value="Riboflavin_synthase-like_b-brl"/>
</dbReference>
<dbReference type="InterPro" id="IPR007052">
    <property type="entry name" value="CS_dom"/>
</dbReference>
<feature type="compositionally biased region" description="Polar residues" evidence="16">
    <location>
        <begin position="22"/>
        <end position="36"/>
    </location>
</feature>
<evidence type="ECO:0000256" key="1">
    <source>
        <dbReference type="ARBA" id="ARBA00001974"/>
    </source>
</evidence>
<dbReference type="PRINTS" id="PR00406">
    <property type="entry name" value="CYTB5RDTASE"/>
</dbReference>
<dbReference type="EC" id="1.6.2.2" evidence="3"/>
<dbReference type="Gene3D" id="2.60.40.790">
    <property type="match status" value="1"/>
</dbReference>
<dbReference type="PROSITE" id="PS00191">
    <property type="entry name" value="CYTOCHROME_B5_1"/>
    <property type="match status" value="1"/>
</dbReference>
<dbReference type="CDD" id="cd06183">
    <property type="entry name" value="cyt_b5_reduct_like"/>
    <property type="match status" value="1"/>
</dbReference>
<evidence type="ECO:0000256" key="16">
    <source>
        <dbReference type="SAM" id="MobiDB-lite"/>
    </source>
</evidence>
<dbReference type="GO" id="GO:0090524">
    <property type="term" value="F:cytochrome-b5 reductase activity, acting on NADH"/>
    <property type="evidence" value="ECO:0007669"/>
    <property type="project" value="UniProtKB-EC"/>
</dbReference>
<evidence type="ECO:0000256" key="5">
    <source>
        <dbReference type="ARBA" id="ARBA00022617"/>
    </source>
</evidence>
<evidence type="ECO:0000256" key="2">
    <source>
        <dbReference type="ARBA" id="ARBA00006105"/>
    </source>
</evidence>
<evidence type="ECO:0000256" key="4">
    <source>
        <dbReference type="ARBA" id="ARBA00022339"/>
    </source>
</evidence>
<dbReference type="GO" id="GO:0020037">
    <property type="term" value="F:heme binding"/>
    <property type="evidence" value="ECO:0007669"/>
    <property type="project" value="UniProtKB-UniRule"/>
</dbReference>
<dbReference type="Proteomes" id="UP000694726">
    <property type="component" value="Unplaced"/>
</dbReference>
<name>A0A8D0PCR1_PIG</name>
<protein>
    <recommendedName>
        <fullName evidence="4">Cytochrome b5 reductase 4</fullName>
        <ecNumber evidence="3">1.6.2.2</ecNumber>
    </recommendedName>
    <alternativeName>
        <fullName evidence="13">Flavohemoprotein b5/b5R</fullName>
    </alternativeName>
    <alternativeName>
        <fullName evidence="12">cb5/cb5R</fullName>
    </alternativeName>
</protein>
<reference evidence="19" key="1">
    <citation type="submission" date="2025-08" db="UniProtKB">
        <authorList>
            <consortium name="Ensembl"/>
        </authorList>
    </citation>
    <scope>IDENTIFICATION</scope>
</reference>
<keyword evidence="6" id="KW-0285">Flavoprotein</keyword>
<dbReference type="InterPro" id="IPR051872">
    <property type="entry name" value="Cytochrome_b5/Flavoprotein_Rdt"/>
</dbReference>
<evidence type="ECO:0000259" key="18">
    <source>
        <dbReference type="PROSITE" id="PS51203"/>
    </source>
</evidence>
<dbReference type="GO" id="GO:0046872">
    <property type="term" value="F:metal ion binding"/>
    <property type="evidence" value="ECO:0007669"/>
    <property type="project" value="UniProtKB-UniRule"/>
</dbReference>
<dbReference type="InterPro" id="IPR039261">
    <property type="entry name" value="FNR_nucleotide-bd"/>
</dbReference>
<keyword evidence="11" id="KW-0520">NAD</keyword>
<dbReference type="SUPFAM" id="SSF55856">
    <property type="entry name" value="Cytochrome b5-like heme/steroid binding domain"/>
    <property type="match status" value="1"/>
</dbReference>
<sequence length="487" mass="54988">MLPLPAMDSRQGAGQGSRMLNVPSQSFPGPRSQQRVASGGRSKVPLKQGRSLMDWIRLTKSGKDLTGLKGRLIEVTEEELKKHNKKDDCWICIRGFVYNVSPYMEYHPGGEEELMRAAGSDGTDLFDQVHRWVNYESMLKECLVGRMAIKPALPKDYREEKKVLNGMLPKSQVTDTLAREGPSSPSYDWFQTDSLVTIVVYTKQKDISLGSITVDHQGDSFRVETIIKDYSYLIHIGLSHEIQEDFSVQVVENGGKIEIVLKKKESTTWKSLGCPLENHNSLLPKKDTDLYYRKCQLISKEDVTHDTKLFSVMLPPSTHLQVPVGQHVYLKLTIAGDYVSVSNPEGSFKISQFQEMEDLFLLAAGTGFTPMVKVLHYALTGIPSLRKVKLMFFNKTEDDIIWRSQLEKLALKDKRFDVEFVLSAPPSEWSGKQGYISPALLSEFLKKSLEKSKVLICICGPTPFTEQGMKLLHDLNFSKDEIHSFTA</sequence>
<organism evidence="19 20">
    <name type="scientific">Sus scrofa</name>
    <name type="common">Pig</name>
    <dbReference type="NCBI Taxonomy" id="9823"/>
    <lineage>
        <taxon>Eukaryota</taxon>
        <taxon>Metazoa</taxon>
        <taxon>Chordata</taxon>
        <taxon>Craniata</taxon>
        <taxon>Vertebrata</taxon>
        <taxon>Euteleostomi</taxon>
        <taxon>Mammalia</taxon>
        <taxon>Eutheria</taxon>
        <taxon>Laurasiatheria</taxon>
        <taxon>Artiodactyla</taxon>
        <taxon>Suina</taxon>
        <taxon>Suidae</taxon>
        <taxon>Sus</taxon>
    </lineage>
</organism>
<evidence type="ECO:0000256" key="7">
    <source>
        <dbReference type="ARBA" id="ARBA00022723"/>
    </source>
</evidence>
<dbReference type="SUPFAM" id="SSF63380">
    <property type="entry name" value="Riboflavin synthase domain-like"/>
    <property type="match status" value="1"/>
</dbReference>
<proteinExistence type="inferred from homology"/>
<dbReference type="Gene3D" id="2.40.30.10">
    <property type="entry name" value="Translation factors"/>
    <property type="match status" value="1"/>
</dbReference>
<dbReference type="InterPro" id="IPR001199">
    <property type="entry name" value="Cyt_B5-like_heme/steroid-bd"/>
</dbReference>
<feature type="domain" description="Cytochrome b5 heme-binding" evidence="17">
    <location>
        <begin position="72"/>
        <end position="148"/>
    </location>
</feature>
<comment type="similarity">
    <text evidence="2">Belongs to the flavoprotein pyridine nucleotide cytochrome reductase family.</text>
</comment>
<keyword evidence="9" id="KW-0560">Oxidoreductase</keyword>
<comment type="similarity">
    <text evidence="15">Belongs to the cytochrome b5 family.</text>
</comment>
<dbReference type="PROSITE" id="PS51203">
    <property type="entry name" value="CS"/>
    <property type="match status" value="1"/>
</dbReference>
<dbReference type="Gene3D" id="3.10.120.10">
    <property type="entry name" value="Cytochrome b5-like heme/steroid binding domain"/>
    <property type="match status" value="1"/>
</dbReference>
<dbReference type="SUPFAM" id="SSF49764">
    <property type="entry name" value="HSP20-like chaperones"/>
    <property type="match status" value="1"/>
</dbReference>
<evidence type="ECO:0000313" key="19">
    <source>
        <dbReference type="Ensembl" id="ENSSSCP00015031668.1"/>
    </source>
</evidence>
<accession>A0A8D0PCR1</accession>